<evidence type="ECO:0000256" key="1">
    <source>
        <dbReference type="ARBA" id="ARBA00004651"/>
    </source>
</evidence>
<evidence type="ECO:0000256" key="6">
    <source>
        <dbReference type="ARBA" id="ARBA00023136"/>
    </source>
</evidence>
<name>A0A0U2NWD8_9MICC</name>
<dbReference type="STRING" id="446860.AS188_00880"/>
<feature type="transmembrane region" description="Helical" evidence="8">
    <location>
        <begin position="89"/>
        <end position="105"/>
    </location>
</feature>
<evidence type="ECO:0000256" key="3">
    <source>
        <dbReference type="ARBA" id="ARBA00022475"/>
    </source>
</evidence>
<evidence type="ECO:0000259" key="9">
    <source>
        <dbReference type="PROSITE" id="PS50850"/>
    </source>
</evidence>
<feature type="transmembrane region" description="Helical" evidence="8">
    <location>
        <begin position="17"/>
        <end position="43"/>
    </location>
</feature>
<dbReference type="InterPro" id="IPR020846">
    <property type="entry name" value="MFS_dom"/>
</dbReference>
<dbReference type="GO" id="GO:0005886">
    <property type="term" value="C:plasma membrane"/>
    <property type="evidence" value="ECO:0007669"/>
    <property type="project" value="UniProtKB-SubCell"/>
</dbReference>
<accession>A0A0U2NWD8</accession>
<dbReference type="PROSITE" id="PS50850">
    <property type="entry name" value="MFS"/>
    <property type="match status" value="1"/>
</dbReference>
<feature type="region of interest" description="Disordered" evidence="7">
    <location>
        <begin position="442"/>
        <end position="472"/>
    </location>
</feature>
<dbReference type="AlphaFoldDB" id="A0A0U2NWD8"/>
<keyword evidence="6 8" id="KW-0472">Membrane</keyword>
<keyword evidence="4 8" id="KW-0812">Transmembrane</keyword>
<keyword evidence="2" id="KW-0813">Transport</keyword>
<dbReference type="Proteomes" id="UP000057181">
    <property type="component" value="Chromosome"/>
</dbReference>
<evidence type="ECO:0000313" key="10">
    <source>
        <dbReference type="EMBL" id="ALU38541.1"/>
    </source>
</evidence>
<reference evidence="11 13" key="2">
    <citation type="submission" date="2019-07" db="EMBL/GenBank/DDBJ databases">
        <title>Whole genome shotgun sequence of Kocuria flava NBRC 107626.</title>
        <authorList>
            <person name="Hosoyama A."/>
            <person name="Uohara A."/>
            <person name="Ohji S."/>
            <person name="Ichikawa N."/>
        </authorList>
    </citation>
    <scope>NUCLEOTIDE SEQUENCE [LARGE SCALE GENOMIC DNA]</scope>
    <source>
        <strain evidence="11 13">NBRC 107626</strain>
    </source>
</reference>
<evidence type="ECO:0000256" key="2">
    <source>
        <dbReference type="ARBA" id="ARBA00022448"/>
    </source>
</evidence>
<dbReference type="Pfam" id="PF07690">
    <property type="entry name" value="MFS_1"/>
    <property type="match status" value="1"/>
</dbReference>
<evidence type="ECO:0000313" key="11">
    <source>
        <dbReference type="EMBL" id="GEO92810.1"/>
    </source>
</evidence>
<feature type="transmembrane region" description="Helical" evidence="8">
    <location>
        <begin position="404"/>
        <end position="424"/>
    </location>
</feature>
<dbReference type="InterPro" id="IPR005829">
    <property type="entry name" value="Sugar_transporter_CS"/>
</dbReference>
<evidence type="ECO:0000256" key="8">
    <source>
        <dbReference type="SAM" id="Phobius"/>
    </source>
</evidence>
<feature type="transmembrane region" description="Helical" evidence="8">
    <location>
        <begin position="377"/>
        <end position="398"/>
    </location>
</feature>
<feature type="transmembrane region" description="Helical" evidence="8">
    <location>
        <begin position="316"/>
        <end position="332"/>
    </location>
</feature>
<feature type="domain" description="Major facilitator superfamily (MFS) profile" evidence="9">
    <location>
        <begin position="17"/>
        <end position="430"/>
    </location>
</feature>
<sequence length="472" mass="49570">MTVTATRHSDRANQRRVAAATLVGTTVEWYDFFIYATMAGLVFSRLFFEPAGESIGLLLAFASVGISFLFRPLGAFLAGHYGDKVGRRAILVVTLVLMGGATTLIGLLPTYASAGVIAPVLLILLRILQGVSAGGEWGGAALMAVEHAPAGRRGLAGSMPQLGVPLGLLLATAVTALMTGVVSPGEQFLEWGWRVPFIASIVLIAVGCFVRIAVDESPVFQEIAEKKEQASVPIVELFRNYWHLVVIAALIFVGNNAVGYMSTGGFIPAYATSDAVGLSRTDVLVAMTFAATVWLFATLGAGILSDRIGRRLTYQIGYVWLILTVWPLFLLIDSGSLANLYLGLGLICIGTGLTYGPQASLYSELFPASIRFSGVSISYAIGAILGGAFAPMIAQALLDATGGTPAIAVYLIGMCAVALVAVSLTRNRSGIDLSISNQAEQEVGSTVFDKRPVPAPSRTPDGAVGPEVPTPR</sequence>
<evidence type="ECO:0000256" key="4">
    <source>
        <dbReference type="ARBA" id="ARBA00022692"/>
    </source>
</evidence>
<dbReference type="EMBL" id="CP013254">
    <property type="protein sequence ID" value="ALU38541.1"/>
    <property type="molecule type" value="Genomic_DNA"/>
</dbReference>
<feature type="transmembrane region" description="Helical" evidence="8">
    <location>
        <begin position="111"/>
        <end position="128"/>
    </location>
</feature>
<feature type="transmembrane region" description="Helical" evidence="8">
    <location>
        <begin position="195"/>
        <end position="214"/>
    </location>
</feature>
<feature type="transmembrane region" description="Helical" evidence="8">
    <location>
        <begin position="283"/>
        <end position="304"/>
    </location>
</feature>
<dbReference type="Proteomes" id="UP000321155">
    <property type="component" value="Unassembled WGS sequence"/>
</dbReference>
<dbReference type="SUPFAM" id="SSF103473">
    <property type="entry name" value="MFS general substrate transporter"/>
    <property type="match status" value="1"/>
</dbReference>
<dbReference type="PROSITE" id="PS00216">
    <property type="entry name" value="SUGAR_TRANSPORT_1"/>
    <property type="match status" value="1"/>
</dbReference>
<dbReference type="GO" id="GO:0022857">
    <property type="term" value="F:transmembrane transporter activity"/>
    <property type="evidence" value="ECO:0007669"/>
    <property type="project" value="InterPro"/>
</dbReference>
<dbReference type="InterPro" id="IPR036259">
    <property type="entry name" value="MFS_trans_sf"/>
</dbReference>
<keyword evidence="5 8" id="KW-1133">Transmembrane helix</keyword>
<organism evidence="10 12">
    <name type="scientific">Kocuria flava</name>
    <dbReference type="NCBI Taxonomy" id="446860"/>
    <lineage>
        <taxon>Bacteria</taxon>
        <taxon>Bacillati</taxon>
        <taxon>Actinomycetota</taxon>
        <taxon>Actinomycetes</taxon>
        <taxon>Micrococcales</taxon>
        <taxon>Micrococcaceae</taxon>
        <taxon>Kocuria</taxon>
    </lineage>
</organism>
<proteinExistence type="predicted"/>
<comment type="subcellular location">
    <subcellularLocation>
        <location evidence="1">Cell membrane</location>
        <topology evidence="1">Multi-pass membrane protein</topology>
    </subcellularLocation>
</comment>
<feature type="transmembrane region" description="Helical" evidence="8">
    <location>
        <begin position="55"/>
        <end position="77"/>
    </location>
</feature>
<feature type="transmembrane region" description="Helical" evidence="8">
    <location>
        <begin position="162"/>
        <end position="183"/>
    </location>
</feature>
<protein>
    <submittedName>
        <fullName evidence="10">MFS transporter</fullName>
    </submittedName>
</protein>
<keyword evidence="13" id="KW-1185">Reference proteome</keyword>
<evidence type="ECO:0000256" key="7">
    <source>
        <dbReference type="SAM" id="MobiDB-lite"/>
    </source>
</evidence>
<feature type="transmembrane region" description="Helical" evidence="8">
    <location>
        <begin position="338"/>
        <end position="356"/>
    </location>
</feature>
<dbReference type="PANTHER" id="PTHR43045:SF1">
    <property type="entry name" value="SHIKIMATE TRANSPORTER"/>
    <property type="match status" value="1"/>
</dbReference>
<evidence type="ECO:0000256" key="5">
    <source>
        <dbReference type="ARBA" id="ARBA00022989"/>
    </source>
</evidence>
<reference evidence="10 12" key="1">
    <citation type="submission" date="2015-11" db="EMBL/GenBank/DDBJ databases">
        <title>Complete Genome Sequence of Kocuria flava strain HO-9041.</title>
        <authorList>
            <person name="Zhou M."/>
            <person name="Dai J."/>
        </authorList>
    </citation>
    <scope>NUCLEOTIDE SEQUENCE [LARGE SCALE GENOMIC DNA]</scope>
    <source>
        <strain evidence="10 12">HO-9041</strain>
    </source>
</reference>
<feature type="transmembrane region" description="Helical" evidence="8">
    <location>
        <begin position="241"/>
        <end position="263"/>
    </location>
</feature>
<keyword evidence="3" id="KW-1003">Cell membrane</keyword>
<dbReference type="Gene3D" id="1.20.1250.20">
    <property type="entry name" value="MFS general substrate transporter like domains"/>
    <property type="match status" value="2"/>
</dbReference>
<gene>
    <name evidence="11" type="primary">shiA</name>
    <name evidence="10" type="ORF">AS188_00880</name>
    <name evidence="11" type="ORF">KFL01_21160</name>
</gene>
<dbReference type="RefSeq" id="WP_058857255.1">
    <property type="nucleotide sequence ID" value="NZ_BJZR01000063.1"/>
</dbReference>
<dbReference type="CDD" id="cd17369">
    <property type="entry name" value="MFS_ShiA_like"/>
    <property type="match status" value="1"/>
</dbReference>
<dbReference type="InterPro" id="IPR011701">
    <property type="entry name" value="MFS"/>
</dbReference>
<dbReference type="EMBL" id="BJZR01000063">
    <property type="protein sequence ID" value="GEO92810.1"/>
    <property type="molecule type" value="Genomic_DNA"/>
</dbReference>
<dbReference type="OrthoDB" id="8953821at2"/>
<evidence type="ECO:0000313" key="13">
    <source>
        <dbReference type="Proteomes" id="UP000321155"/>
    </source>
</evidence>
<dbReference type="KEGG" id="kfv:AS188_00880"/>
<evidence type="ECO:0000313" key="12">
    <source>
        <dbReference type="Proteomes" id="UP000057181"/>
    </source>
</evidence>
<dbReference type="PANTHER" id="PTHR43045">
    <property type="entry name" value="SHIKIMATE TRANSPORTER"/>
    <property type="match status" value="1"/>
</dbReference>